<dbReference type="EMBL" id="JASBWS010000097">
    <property type="protein sequence ID" value="KAJ9098032.1"/>
    <property type="molecule type" value="Genomic_DNA"/>
</dbReference>
<proteinExistence type="predicted"/>
<dbReference type="Proteomes" id="UP001230649">
    <property type="component" value="Unassembled WGS sequence"/>
</dbReference>
<accession>A0ACC2VFE1</accession>
<sequence>MSSIDFLRSSSTALFLGIVTCLMLVTSSVSAAGGQGTVAKQFNLNVNGRDVSDCWLNCHMFTTDLLPAPWTKDHINTPFNLKRNCEYSAYQEAMGRCLQYECKSSWDVKYAVEYGSVICKKAGVTMEIPIDPTYTATAGGYYATALVKPDTKVLASSAQPSMSLSRRTAGLVVASAVVLAALGAGC</sequence>
<protein>
    <submittedName>
        <fullName evidence="1">Uncharacterized protein</fullName>
    </submittedName>
</protein>
<name>A0ACC2VFE1_9TREE</name>
<evidence type="ECO:0000313" key="2">
    <source>
        <dbReference type="Proteomes" id="UP001230649"/>
    </source>
</evidence>
<gene>
    <name evidence="1" type="ORF">QFC20_006063</name>
</gene>
<organism evidence="1 2">
    <name type="scientific">Naganishia adeliensis</name>
    <dbReference type="NCBI Taxonomy" id="92952"/>
    <lineage>
        <taxon>Eukaryota</taxon>
        <taxon>Fungi</taxon>
        <taxon>Dikarya</taxon>
        <taxon>Basidiomycota</taxon>
        <taxon>Agaricomycotina</taxon>
        <taxon>Tremellomycetes</taxon>
        <taxon>Filobasidiales</taxon>
        <taxon>Filobasidiaceae</taxon>
        <taxon>Naganishia</taxon>
    </lineage>
</organism>
<keyword evidence="2" id="KW-1185">Reference proteome</keyword>
<comment type="caution">
    <text evidence="1">The sequence shown here is derived from an EMBL/GenBank/DDBJ whole genome shotgun (WGS) entry which is preliminary data.</text>
</comment>
<evidence type="ECO:0000313" key="1">
    <source>
        <dbReference type="EMBL" id="KAJ9098032.1"/>
    </source>
</evidence>
<reference evidence="1" key="1">
    <citation type="submission" date="2023-04" db="EMBL/GenBank/DDBJ databases">
        <title>Draft Genome sequencing of Naganishia species isolated from polar environments using Oxford Nanopore Technology.</title>
        <authorList>
            <person name="Leo P."/>
            <person name="Venkateswaran K."/>
        </authorList>
    </citation>
    <scope>NUCLEOTIDE SEQUENCE</scope>
    <source>
        <strain evidence="1">MNA-CCFEE 5262</strain>
    </source>
</reference>